<dbReference type="AlphaFoldDB" id="A0AB72ZUA3"/>
<evidence type="ECO:0000313" key="1">
    <source>
        <dbReference type="EMBL" id="EKQ72015.1"/>
    </source>
</evidence>
<comment type="caution">
    <text evidence="1">The sequence shown here is derived from an EMBL/GenBank/DDBJ whole genome shotgun (WGS) entry which is preliminary data.</text>
</comment>
<sequence>MFVFLFKCVNEKTSLNFTPLLEQMALHLQARFYSVYKDNMTSFYLQASAEITLEFAQKLSEILPFSLDFSFLSLKEITEPLDENLFQTTSLSKPLFMNAKEHQDFLDNNSSLYADTLGLIENTAFKGKMIHSPKELIDCLTQLKGMLKTQDFIPIFTSRGVLSFSLKKPSPSVIFSDLSSVLTCTKLPLEDAKYLASLEKPSIKASLKSVFKDTFKNDEIIAQLPYDPILNLLCHILQDEGIEFVFTHESRSCEVLLYYEALFKTPKRLITPTKNFVLENNLSTFPFKDELEFLSTTTNSIVLYFSFKRPTRLLLHANGSLKTLLSVKFDFNQIFNLLKQDEKASRMLQNYAAKFPDFYARIVELSNHNLGGANLLDFFRILGFILGYSEDFHSHSVISLAKECLRPKGPRIDYKILKDDSLKMALNFSKIMHSAMSFRLAGVENEILSLGILDSLAEFLGNFIWDNAQNFSVQEVTIAGDFFGEKVFLDLFVRYFPKTLVLKTHAFLDYE</sequence>
<evidence type="ECO:0008006" key="3">
    <source>
        <dbReference type="Google" id="ProtNLM"/>
    </source>
</evidence>
<reference evidence="2" key="1">
    <citation type="submission" date="2023-07" db="EMBL/GenBank/DDBJ databases">
        <authorList>
            <person name="Weinstock G."/>
            <person name="Sodergren E."/>
            <person name="Lobos E.A."/>
            <person name="Fulton L."/>
            <person name="Fulton R."/>
            <person name="Courtney L."/>
            <person name="Fronick C."/>
            <person name="O'Laughlin M."/>
            <person name="Godfrey J."/>
            <person name="Wilson R.M."/>
            <person name="Miner T."/>
            <person name="Farmer C."/>
            <person name="Delehaunty K."/>
            <person name="Cordes M."/>
            <person name="Minx P."/>
            <person name="Tomlinson C."/>
            <person name="Chen J."/>
            <person name="Wollam A."/>
            <person name="Pepin K.H."/>
            <person name="Bhonagiri V."/>
            <person name="Zhang X."/>
            <person name="Suruliraj S."/>
            <person name="Antonio M."/>
            <person name="Secka O."/>
            <person name="Thomas J."/>
            <person name="Warren W."/>
            <person name="Mitreva M."/>
            <person name="Mardis E.R."/>
            <person name="Wilson R.K."/>
        </authorList>
    </citation>
    <scope>NUCLEOTIDE SEQUENCE [LARGE SCALE GENOMIC DNA]</scope>
    <source>
        <strain evidence="2">GAM100Ai</strain>
    </source>
</reference>
<proteinExistence type="predicted"/>
<evidence type="ECO:0000313" key="2">
    <source>
        <dbReference type="Proteomes" id="UP000001345"/>
    </source>
</evidence>
<dbReference type="EMBL" id="ANFP01000055">
    <property type="protein sequence ID" value="EKQ72015.1"/>
    <property type="molecule type" value="Genomic_DNA"/>
</dbReference>
<protein>
    <recommendedName>
        <fullName evidence="3">Protein hydE</fullName>
    </recommendedName>
</protein>
<organism evidence="1 2">
    <name type="scientific">Helicobacter pylori GAM100Ai</name>
    <dbReference type="NCBI Taxonomy" id="1159019"/>
    <lineage>
        <taxon>Bacteria</taxon>
        <taxon>Pseudomonadati</taxon>
        <taxon>Campylobacterota</taxon>
        <taxon>Epsilonproteobacteria</taxon>
        <taxon>Campylobacterales</taxon>
        <taxon>Helicobacteraceae</taxon>
        <taxon>Helicobacter</taxon>
    </lineage>
</organism>
<accession>A0AB72ZUA3</accession>
<name>A0AB72ZUA3_HELPX</name>
<dbReference type="Proteomes" id="UP000001345">
    <property type="component" value="Unassembled WGS sequence"/>
</dbReference>
<gene>
    <name evidence="1" type="ORF">HMPREF1391_01035</name>
</gene>